<keyword evidence="4" id="KW-1003">Cell membrane</keyword>
<dbReference type="InterPro" id="IPR000620">
    <property type="entry name" value="EamA_dom"/>
</dbReference>
<evidence type="ECO:0000256" key="11">
    <source>
        <dbReference type="ARBA" id="ARBA00023098"/>
    </source>
</evidence>
<reference evidence="16" key="1">
    <citation type="journal article" date="2019" name="Int. J. Syst. Evol. Microbiol.">
        <title>The Global Catalogue of Microorganisms (GCM) 10K type strain sequencing project: providing services to taxonomists for standard genome sequencing and annotation.</title>
        <authorList>
            <consortium name="The Broad Institute Genomics Platform"/>
            <consortium name="The Broad Institute Genome Sequencing Center for Infectious Disease"/>
            <person name="Wu L."/>
            <person name="Ma J."/>
        </authorList>
    </citation>
    <scope>NUCLEOTIDE SEQUENCE [LARGE SCALE GENOMIC DNA]</scope>
    <source>
        <strain evidence="16">JCM 9377</strain>
    </source>
</reference>
<sequence length="291" mass="29657">MLTYLAVLFAGLLHAVWNALVARPGGRTGKDAETASGSDDRYIAFAIIGLTSAVACAPLALFHVPALPAWPYVITSVVLHIGYTLLLIRCYTVGDFGQVYPIARGSAPLIVAAVATLLGEHLSLTQLLGLAAVCGGLGALAIAGRRGAPSRPALLAALGTGASIAAYTVVDGLGVRRAEGSLGYTAWLFLLEGGLVAAGVLAVKGGAVMAAPRRMWAMSATGGVVSTLAYGIVVWAQTRSPLAEVAALRETGVIWGAVIGAVFFAERLGRRRIAAAAVVALGVILLNAHPA</sequence>
<keyword evidence="9" id="KW-0448">Lipopolysaccharide biosynthesis</keyword>
<dbReference type="RefSeq" id="WP_344837119.1">
    <property type="nucleotide sequence ID" value="NZ_BAAAUV010000029.1"/>
</dbReference>
<evidence type="ECO:0000256" key="10">
    <source>
        <dbReference type="ARBA" id="ARBA00022989"/>
    </source>
</evidence>
<keyword evidence="8 13" id="KW-0812">Transmembrane</keyword>
<feature type="transmembrane region" description="Helical" evidence="13">
    <location>
        <begin position="108"/>
        <end position="141"/>
    </location>
</feature>
<keyword evidence="7" id="KW-0441">Lipid A biosynthesis</keyword>
<keyword evidence="16" id="KW-1185">Reference proteome</keyword>
<keyword evidence="5" id="KW-0444">Lipid biosynthesis</keyword>
<dbReference type="PANTHER" id="PTHR30561">
    <property type="entry name" value="SMR FAMILY PROTON-DEPENDENT DRUG EFFLUX TRANSPORTER SUGE"/>
    <property type="match status" value="1"/>
</dbReference>
<gene>
    <name evidence="15" type="ORF">GCM10010468_69810</name>
</gene>
<dbReference type="SUPFAM" id="SSF103481">
    <property type="entry name" value="Multidrug resistance efflux transporter EmrE"/>
    <property type="match status" value="2"/>
</dbReference>
<accession>A0ABP6QJL6</accession>
<feature type="transmembrane region" description="Helical" evidence="13">
    <location>
        <begin position="247"/>
        <end position="265"/>
    </location>
</feature>
<evidence type="ECO:0000256" key="8">
    <source>
        <dbReference type="ARBA" id="ARBA00022692"/>
    </source>
</evidence>
<evidence type="ECO:0000256" key="4">
    <source>
        <dbReference type="ARBA" id="ARBA00022475"/>
    </source>
</evidence>
<feature type="transmembrane region" description="Helical" evidence="13">
    <location>
        <begin position="272"/>
        <end position="289"/>
    </location>
</feature>
<evidence type="ECO:0000256" key="2">
    <source>
        <dbReference type="ARBA" id="ARBA00007362"/>
    </source>
</evidence>
<feature type="transmembrane region" description="Helical" evidence="13">
    <location>
        <begin position="153"/>
        <end position="170"/>
    </location>
</feature>
<dbReference type="Proteomes" id="UP001501237">
    <property type="component" value="Unassembled WGS sequence"/>
</dbReference>
<dbReference type="InterPro" id="IPR000390">
    <property type="entry name" value="Small_drug/metabolite_transptr"/>
</dbReference>
<evidence type="ECO:0000256" key="9">
    <source>
        <dbReference type="ARBA" id="ARBA00022985"/>
    </source>
</evidence>
<evidence type="ECO:0000256" key="6">
    <source>
        <dbReference type="ARBA" id="ARBA00022519"/>
    </source>
</evidence>
<organism evidence="15 16">
    <name type="scientific">Actinocorallia longicatena</name>
    <dbReference type="NCBI Taxonomy" id="111803"/>
    <lineage>
        <taxon>Bacteria</taxon>
        <taxon>Bacillati</taxon>
        <taxon>Actinomycetota</taxon>
        <taxon>Actinomycetes</taxon>
        <taxon>Streptosporangiales</taxon>
        <taxon>Thermomonosporaceae</taxon>
        <taxon>Actinocorallia</taxon>
    </lineage>
</organism>
<evidence type="ECO:0000259" key="14">
    <source>
        <dbReference type="Pfam" id="PF00892"/>
    </source>
</evidence>
<keyword evidence="11" id="KW-0443">Lipid metabolism</keyword>
<keyword evidence="10 13" id="KW-1133">Transmembrane helix</keyword>
<evidence type="ECO:0000256" key="13">
    <source>
        <dbReference type="SAM" id="Phobius"/>
    </source>
</evidence>
<evidence type="ECO:0000313" key="15">
    <source>
        <dbReference type="EMBL" id="GAA3235846.1"/>
    </source>
</evidence>
<name>A0ABP6QJL6_9ACTN</name>
<keyword evidence="6" id="KW-0997">Cell inner membrane</keyword>
<comment type="caution">
    <text evidence="15">The sequence shown here is derived from an EMBL/GenBank/DDBJ whole genome shotgun (WGS) entry which is preliminary data.</text>
</comment>
<feature type="transmembrane region" description="Helical" evidence="13">
    <location>
        <begin position="42"/>
        <end position="62"/>
    </location>
</feature>
<proteinExistence type="inferred from homology"/>
<dbReference type="PANTHER" id="PTHR30561:SF0">
    <property type="entry name" value="GUANIDINIUM EXPORTER"/>
    <property type="match status" value="1"/>
</dbReference>
<protein>
    <submittedName>
        <fullName evidence="15">DMT family transporter</fullName>
    </submittedName>
</protein>
<dbReference type="Gene3D" id="1.10.3730.20">
    <property type="match status" value="2"/>
</dbReference>
<feature type="transmembrane region" description="Helical" evidence="13">
    <location>
        <begin position="215"/>
        <end position="235"/>
    </location>
</feature>
<keyword evidence="3" id="KW-0813">Transport</keyword>
<evidence type="ECO:0000256" key="7">
    <source>
        <dbReference type="ARBA" id="ARBA00022556"/>
    </source>
</evidence>
<evidence type="ECO:0000256" key="1">
    <source>
        <dbReference type="ARBA" id="ARBA00004651"/>
    </source>
</evidence>
<feature type="transmembrane region" description="Helical" evidence="13">
    <location>
        <begin position="182"/>
        <end position="203"/>
    </location>
</feature>
<evidence type="ECO:0000256" key="3">
    <source>
        <dbReference type="ARBA" id="ARBA00022448"/>
    </source>
</evidence>
<keyword evidence="12 13" id="KW-0472">Membrane</keyword>
<dbReference type="Pfam" id="PF00892">
    <property type="entry name" value="EamA"/>
    <property type="match status" value="1"/>
</dbReference>
<dbReference type="InterPro" id="IPR037185">
    <property type="entry name" value="EmrE-like"/>
</dbReference>
<dbReference type="EMBL" id="BAAAUV010000029">
    <property type="protein sequence ID" value="GAA3235846.1"/>
    <property type="molecule type" value="Genomic_DNA"/>
</dbReference>
<evidence type="ECO:0000256" key="12">
    <source>
        <dbReference type="ARBA" id="ARBA00023136"/>
    </source>
</evidence>
<feature type="transmembrane region" description="Helical" evidence="13">
    <location>
        <begin position="69"/>
        <end position="88"/>
    </location>
</feature>
<feature type="domain" description="EamA" evidence="14">
    <location>
        <begin position="153"/>
        <end position="287"/>
    </location>
</feature>
<comment type="subcellular location">
    <subcellularLocation>
        <location evidence="1">Cell membrane</location>
        <topology evidence="1">Multi-pass membrane protein</topology>
    </subcellularLocation>
</comment>
<comment type="similarity">
    <text evidence="2">Belongs to the EamA transporter family.</text>
</comment>
<evidence type="ECO:0000256" key="5">
    <source>
        <dbReference type="ARBA" id="ARBA00022516"/>
    </source>
</evidence>
<evidence type="ECO:0000313" key="16">
    <source>
        <dbReference type="Proteomes" id="UP001501237"/>
    </source>
</evidence>